<protein>
    <recommendedName>
        <fullName evidence="1">Cyanophage baseplate Pam3 plug gp18 domain-containing protein</fullName>
    </recommendedName>
</protein>
<evidence type="ECO:0000313" key="2">
    <source>
        <dbReference type="EMBL" id="KAB8139261.1"/>
    </source>
</evidence>
<dbReference type="AlphaFoldDB" id="A0A7C8L1V9"/>
<dbReference type="Proteomes" id="UP000480246">
    <property type="component" value="Unassembled WGS sequence"/>
</dbReference>
<name>A0A7C8L1V9_9BACI</name>
<comment type="caution">
    <text evidence="2">The sequence shown here is derived from an EMBL/GenBank/DDBJ whole genome shotgun (WGS) entry which is preliminary data.</text>
</comment>
<reference evidence="2 3" key="1">
    <citation type="submission" date="2019-10" db="EMBL/GenBank/DDBJ databases">
        <title>Gracilibacillus sp. nov. isolated from rice seeds.</title>
        <authorList>
            <person name="He S."/>
        </authorList>
    </citation>
    <scope>NUCLEOTIDE SEQUENCE [LARGE SCALE GENOMIC DNA]</scope>
    <source>
        <strain evidence="2 3">TD8</strain>
    </source>
</reference>
<evidence type="ECO:0000313" key="3">
    <source>
        <dbReference type="Proteomes" id="UP000480246"/>
    </source>
</evidence>
<proteinExistence type="predicted"/>
<sequence length="102" mass="12159">MIMPIEKERIPYRFEMRFEDIYTFEIHYNSEHDFFTIGLMLGDEVLVYGEKLSYGIPLFEYADERFPDVTIIPKDEAGNESEITYNNFMDTVFLYIEDAADE</sequence>
<feature type="domain" description="Cyanophage baseplate Pam3 plug gp18" evidence="1">
    <location>
        <begin position="3"/>
        <end position="98"/>
    </location>
</feature>
<dbReference type="RefSeq" id="WP_153400938.1">
    <property type="nucleotide sequence ID" value="NZ_ML762424.1"/>
</dbReference>
<accession>A0A7C8L1V9</accession>
<organism evidence="2 3">
    <name type="scientific">Gracilibacillus oryzae</name>
    <dbReference type="NCBI Taxonomy" id="1672701"/>
    <lineage>
        <taxon>Bacteria</taxon>
        <taxon>Bacillati</taxon>
        <taxon>Bacillota</taxon>
        <taxon>Bacilli</taxon>
        <taxon>Bacillales</taxon>
        <taxon>Bacillaceae</taxon>
        <taxon>Gracilibacillus</taxon>
    </lineage>
</organism>
<dbReference type="InterPro" id="IPR054252">
    <property type="entry name" value="Pam3_gp18"/>
</dbReference>
<dbReference type="OrthoDB" id="1697005at2"/>
<dbReference type="EMBL" id="WEID01000005">
    <property type="protein sequence ID" value="KAB8139261.1"/>
    <property type="molecule type" value="Genomic_DNA"/>
</dbReference>
<dbReference type="Pfam" id="PF22479">
    <property type="entry name" value="Pam3_gp18"/>
    <property type="match status" value="1"/>
</dbReference>
<gene>
    <name evidence="2" type="ORF">F9U64_01155</name>
</gene>
<keyword evidence="3" id="KW-1185">Reference proteome</keyword>
<evidence type="ECO:0000259" key="1">
    <source>
        <dbReference type="Pfam" id="PF22479"/>
    </source>
</evidence>